<dbReference type="RefSeq" id="WP_377030910.1">
    <property type="nucleotide sequence ID" value="NZ_JBHOMY010000082.1"/>
</dbReference>
<keyword evidence="6" id="KW-0804">Transcription</keyword>
<evidence type="ECO:0000256" key="5">
    <source>
        <dbReference type="ARBA" id="ARBA00023125"/>
    </source>
</evidence>
<protein>
    <recommendedName>
        <fullName evidence="2">Integration host factor subunit alpha</fullName>
    </recommendedName>
</protein>
<keyword evidence="11" id="KW-1185">Reference proteome</keyword>
<evidence type="ECO:0000256" key="8">
    <source>
        <dbReference type="RuleBase" id="RU003939"/>
    </source>
</evidence>
<dbReference type="InterPro" id="IPR000119">
    <property type="entry name" value="Hist_DNA-bd"/>
</dbReference>
<comment type="caution">
    <text evidence="10">The sequence shown here is derived from an EMBL/GenBank/DDBJ whole genome shotgun (WGS) entry which is preliminary data.</text>
</comment>
<dbReference type="PRINTS" id="PR01727">
    <property type="entry name" value="DNABINDINGHU"/>
</dbReference>
<evidence type="ECO:0000256" key="6">
    <source>
        <dbReference type="ARBA" id="ARBA00023163"/>
    </source>
</evidence>
<sequence>MTGRTITRADLTQAVYEKVGLSQAESARMVEQVLREMSITLVTGESVKLSGFGIFGVRQKGRRIGRNPKTNVEVPIEPRQSLTFSSSPLLRTRINGGTPEPRLRRSRDKPHGPDREWSENHV</sequence>
<dbReference type="InterPro" id="IPR020816">
    <property type="entry name" value="Histone-like_DNA-bd_CS"/>
</dbReference>
<keyword evidence="4" id="KW-0805">Transcription regulation</keyword>
<evidence type="ECO:0000256" key="7">
    <source>
        <dbReference type="ARBA" id="ARBA00023172"/>
    </source>
</evidence>
<dbReference type="PANTHER" id="PTHR33175">
    <property type="entry name" value="DNA-BINDING PROTEIN HU"/>
    <property type="match status" value="1"/>
</dbReference>
<keyword evidence="3" id="KW-0810">Translation regulation</keyword>
<organism evidence="10 11">
    <name type="scientific">Microvirga arabica</name>
    <dbReference type="NCBI Taxonomy" id="1128671"/>
    <lineage>
        <taxon>Bacteria</taxon>
        <taxon>Pseudomonadati</taxon>
        <taxon>Pseudomonadota</taxon>
        <taxon>Alphaproteobacteria</taxon>
        <taxon>Hyphomicrobiales</taxon>
        <taxon>Methylobacteriaceae</taxon>
        <taxon>Microvirga</taxon>
    </lineage>
</organism>
<dbReference type="SUPFAM" id="SSF47729">
    <property type="entry name" value="IHF-like DNA-binding proteins"/>
    <property type="match status" value="1"/>
</dbReference>
<feature type="compositionally biased region" description="Basic and acidic residues" evidence="9">
    <location>
        <begin position="109"/>
        <end position="122"/>
    </location>
</feature>
<accession>A0ABV6YD06</accession>
<keyword evidence="7" id="KW-0233">DNA recombination</keyword>
<evidence type="ECO:0000256" key="2">
    <source>
        <dbReference type="ARBA" id="ARBA00018329"/>
    </source>
</evidence>
<dbReference type="InterPro" id="IPR010992">
    <property type="entry name" value="IHF-like_DNA-bd_dom_sf"/>
</dbReference>
<dbReference type="InterPro" id="IPR005684">
    <property type="entry name" value="IHF_alpha"/>
</dbReference>
<keyword evidence="5" id="KW-0238">DNA-binding</keyword>
<feature type="compositionally biased region" description="Polar residues" evidence="9">
    <location>
        <begin position="80"/>
        <end position="89"/>
    </location>
</feature>
<evidence type="ECO:0000313" key="11">
    <source>
        <dbReference type="Proteomes" id="UP001593940"/>
    </source>
</evidence>
<dbReference type="EMBL" id="JBHOMY010000082">
    <property type="protein sequence ID" value="MFC1459174.1"/>
    <property type="molecule type" value="Genomic_DNA"/>
</dbReference>
<dbReference type="PROSITE" id="PS00045">
    <property type="entry name" value="HISTONE_LIKE"/>
    <property type="match status" value="1"/>
</dbReference>
<reference evidence="10 11" key="1">
    <citation type="submission" date="2024-09" db="EMBL/GenBank/DDBJ databases">
        <title>Nodulacao em especies de Leguminosae Basais da Amazonia e Caracterizacao dos Rizobios e Bacterias Associadas aos Nodulos.</title>
        <authorList>
            <person name="Jambeiro I.C.A."/>
            <person name="Lopes I.S."/>
            <person name="Aguiar E.R.G.R."/>
            <person name="Santos A.F.J."/>
            <person name="Dos Santos J.M.F."/>
            <person name="Gross E."/>
        </authorList>
    </citation>
    <scope>NUCLEOTIDE SEQUENCE [LARGE SCALE GENOMIC DNA]</scope>
    <source>
        <strain evidence="10 11">BRUESC1165</strain>
    </source>
</reference>
<comment type="similarity">
    <text evidence="1 8">Belongs to the bacterial histone-like protein family.</text>
</comment>
<gene>
    <name evidence="10" type="ORF">ACETIH_21200</name>
</gene>
<dbReference type="Proteomes" id="UP001593940">
    <property type="component" value="Unassembled WGS sequence"/>
</dbReference>
<evidence type="ECO:0000256" key="4">
    <source>
        <dbReference type="ARBA" id="ARBA00023015"/>
    </source>
</evidence>
<dbReference type="CDD" id="cd13835">
    <property type="entry name" value="IHF_A"/>
    <property type="match status" value="1"/>
</dbReference>
<dbReference type="PANTHER" id="PTHR33175:SF2">
    <property type="entry name" value="INTEGRATION HOST FACTOR SUBUNIT ALPHA"/>
    <property type="match status" value="1"/>
</dbReference>
<proteinExistence type="inferred from homology"/>
<dbReference type="NCBIfam" id="NF001401">
    <property type="entry name" value="PRK00285.1"/>
    <property type="match status" value="1"/>
</dbReference>
<evidence type="ECO:0000256" key="3">
    <source>
        <dbReference type="ARBA" id="ARBA00022845"/>
    </source>
</evidence>
<dbReference type="Gene3D" id="4.10.520.10">
    <property type="entry name" value="IHF-like DNA-binding proteins"/>
    <property type="match status" value="1"/>
</dbReference>
<feature type="region of interest" description="Disordered" evidence="9">
    <location>
        <begin position="78"/>
        <end position="122"/>
    </location>
</feature>
<dbReference type="Pfam" id="PF00216">
    <property type="entry name" value="Bac_DNA_binding"/>
    <property type="match status" value="1"/>
</dbReference>
<evidence type="ECO:0000256" key="9">
    <source>
        <dbReference type="SAM" id="MobiDB-lite"/>
    </source>
</evidence>
<dbReference type="SMART" id="SM00411">
    <property type="entry name" value="BHL"/>
    <property type="match status" value="1"/>
</dbReference>
<evidence type="ECO:0000256" key="1">
    <source>
        <dbReference type="ARBA" id="ARBA00010529"/>
    </source>
</evidence>
<name>A0ABV6YD06_9HYPH</name>
<evidence type="ECO:0000313" key="10">
    <source>
        <dbReference type="EMBL" id="MFC1459174.1"/>
    </source>
</evidence>